<evidence type="ECO:0000313" key="4">
    <source>
        <dbReference type="Proteomes" id="UP001052140"/>
    </source>
</evidence>
<dbReference type="Proteomes" id="UP001052140">
    <property type="component" value="Unassembled WGS sequence"/>
</dbReference>
<dbReference type="AlphaFoldDB" id="A0A379ESA2"/>
<dbReference type="RefSeq" id="WP_162837296.1">
    <property type="nucleotide sequence ID" value="NZ_BPUX01000001.1"/>
</dbReference>
<dbReference type="Proteomes" id="UP000254704">
    <property type="component" value="Unassembled WGS sequence"/>
</dbReference>
<keyword evidence="4" id="KW-1185">Reference proteome</keyword>
<sequence>MARRKSFLKPTKKLYRLSQGRALRLKRLKQRKARLLARHSLQFVVQEIQC</sequence>
<reference evidence="2 3" key="1">
    <citation type="submission" date="2018-06" db="EMBL/GenBank/DDBJ databases">
        <authorList>
            <consortium name="Pathogen Informatics"/>
            <person name="Doyle S."/>
        </authorList>
    </citation>
    <scope>NUCLEOTIDE SEQUENCE [LARGE SCALE GENOMIC DNA]</scope>
    <source>
        <strain evidence="2 3">NCTC11621</strain>
    </source>
</reference>
<name>A0A379ESA2_9PAST</name>
<accession>A0A379ESA2</accession>
<dbReference type="EMBL" id="UGTV01000015">
    <property type="protein sequence ID" value="SUC08815.1"/>
    <property type="molecule type" value="Genomic_DNA"/>
</dbReference>
<reference evidence="1" key="2">
    <citation type="submission" date="2024-05" db="EMBL/GenBank/DDBJ databases">
        <title>Determining zoonotic pasteurella genome.</title>
        <authorList>
            <person name="Maeda T."/>
            <person name="Takahashi T."/>
            <person name="Yoshida H."/>
        </authorList>
    </citation>
    <scope>NUCLEOTIDE SEQUENCE</scope>
    <source>
        <strain evidence="1">PA42</strain>
    </source>
</reference>
<dbReference type="GeneID" id="69686036"/>
<evidence type="ECO:0000313" key="1">
    <source>
        <dbReference type="EMBL" id="GJH41917.1"/>
    </source>
</evidence>
<gene>
    <name evidence="2" type="ORF">NCTC11621_00272</name>
    <name evidence="1" type="ORF">PA42_00910</name>
</gene>
<organism evidence="2 3">
    <name type="scientific">Pasteurella canis</name>
    <dbReference type="NCBI Taxonomy" id="753"/>
    <lineage>
        <taxon>Bacteria</taxon>
        <taxon>Pseudomonadati</taxon>
        <taxon>Pseudomonadota</taxon>
        <taxon>Gammaproteobacteria</taxon>
        <taxon>Pasteurellales</taxon>
        <taxon>Pasteurellaceae</taxon>
        <taxon>Pasteurella</taxon>
    </lineage>
</organism>
<evidence type="ECO:0000313" key="2">
    <source>
        <dbReference type="EMBL" id="SUC08815.1"/>
    </source>
</evidence>
<dbReference type="EMBL" id="BPUX01000001">
    <property type="protein sequence ID" value="GJH41917.1"/>
    <property type="molecule type" value="Genomic_DNA"/>
</dbReference>
<evidence type="ECO:0000313" key="3">
    <source>
        <dbReference type="Proteomes" id="UP000254704"/>
    </source>
</evidence>
<protein>
    <submittedName>
        <fullName evidence="2">Uncharacterized protein</fullName>
    </submittedName>
</protein>
<proteinExistence type="predicted"/>